<proteinExistence type="predicted"/>
<keyword evidence="1" id="KW-0472">Membrane</keyword>
<dbReference type="AlphaFoldDB" id="A0A202F475"/>
<evidence type="ECO:0000313" key="3">
    <source>
        <dbReference type="Proteomes" id="UP000196232"/>
    </source>
</evidence>
<evidence type="ECO:0000313" key="2">
    <source>
        <dbReference type="EMBL" id="OVE95279.1"/>
    </source>
</evidence>
<organism evidence="2 3">
    <name type="scientific">Companilactobacillus bobalius</name>
    <dbReference type="NCBI Taxonomy" id="2801451"/>
    <lineage>
        <taxon>Bacteria</taxon>
        <taxon>Bacillati</taxon>
        <taxon>Bacillota</taxon>
        <taxon>Bacilli</taxon>
        <taxon>Lactobacillales</taxon>
        <taxon>Lactobacillaceae</taxon>
        <taxon>Companilactobacillus</taxon>
    </lineage>
</organism>
<protein>
    <submittedName>
        <fullName evidence="2">Uncharacterized protein</fullName>
    </submittedName>
</protein>
<keyword evidence="1" id="KW-0812">Transmembrane</keyword>
<name>A0A202F475_9LACO</name>
<feature type="transmembrane region" description="Helical" evidence="1">
    <location>
        <begin position="94"/>
        <end position="120"/>
    </location>
</feature>
<evidence type="ECO:0000256" key="1">
    <source>
        <dbReference type="SAM" id="Phobius"/>
    </source>
</evidence>
<keyword evidence="1" id="KW-1133">Transmembrane helix</keyword>
<comment type="caution">
    <text evidence="2">The sequence shown here is derived from an EMBL/GenBank/DDBJ whole genome shotgun (WGS) entry which is preliminary data.</text>
</comment>
<dbReference type="EMBL" id="MYFM01000010">
    <property type="protein sequence ID" value="OVE95279.1"/>
    <property type="molecule type" value="Genomic_DNA"/>
</dbReference>
<sequence>MINPLSKELILPEERRILKTLNKKFKNPNVKYMTYEELNVERQDYYLNYLRHRKLVKTVDYPDSDLLDHRSIGIAPTIEGKHYFEWTSEKFKKILINSVALPIAVTIITNILIKIFSFLFK</sequence>
<dbReference type="Proteomes" id="UP000196232">
    <property type="component" value="Unassembled WGS sequence"/>
</dbReference>
<accession>A0A202F475</accession>
<reference evidence="2 3" key="1">
    <citation type="submission" date="2017-03" db="EMBL/GenBank/DDBJ databases">
        <title>Genome sequence of Lactobacillus bobalius KACC 16343.</title>
        <authorList>
            <person name="Chun J."/>
        </authorList>
    </citation>
    <scope>NUCLEOTIDE SEQUENCE [LARGE SCALE GENOMIC DNA]</scope>
    <source>
        <strain evidence="2 3">KACC 16343</strain>
    </source>
</reference>
<dbReference type="RefSeq" id="WP_056950409.1">
    <property type="nucleotide sequence ID" value="NZ_LNUA01000032.1"/>
</dbReference>
<gene>
    <name evidence="2" type="ORF">LKACC16343_02663</name>
</gene>